<dbReference type="EMBL" id="OU963865">
    <property type="protein sequence ID" value="CAH0770026.1"/>
    <property type="molecule type" value="Genomic_DNA"/>
</dbReference>
<keyword evidence="5 8" id="KW-0472">Membrane</keyword>
<proteinExistence type="predicted"/>
<dbReference type="InterPro" id="IPR052192">
    <property type="entry name" value="Insect_Ionotropic_Sensory_Rcpt"/>
</dbReference>
<keyword evidence="7" id="KW-0325">Glycoprotein</keyword>
<name>A0A9P0CE85_BEMTA</name>
<evidence type="ECO:0000256" key="3">
    <source>
        <dbReference type="ARBA" id="ARBA00022692"/>
    </source>
</evidence>
<gene>
    <name evidence="9" type="ORF">BEMITA_LOCUS6942</name>
</gene>
<evidence type="ECO:0000256" key="1">
    <source>
        <dbReference type="ARBA" id="ARBA00004651"/>
    </source>
</evidence>
<accession>A0A9P0CE85</accession>
<dbReference type="PANTHER" id="PTHR42643">
    <property type="entry name" value="IONOTROPIC RECEPTOR 20A-RELATED"/>
    <property type="match status" value="1"/>
</dbReference>
<evidence type="ECO:0000256" key="8">
    <source>
        <dbReference type="SAM" id="Phobius"/>
    </source>
</evidence>
<evidence type="ECO:0000313" key="9">
    <source>
        <dbReference type="EMBL" id="CAH0770026.1"/>
    </source>
</evidence>
<feature type="transmembrane region" description="Helical" evidence="8">
    <location>
        <begin position="436"/>
        <end position="458"/>
    </location>
</feature>
<evidence type="ECO:0000313" key="10">
    <source>
        <dbReference type="Proteomes" id="UP001152759"/>
    </source>
</evidence>
<comment type="subcellular location">
    <subcellularLocation>
        <location evidence="1">Cell membrane</location>
        <topology evidence="1">Multi-pass membrane protein</topology>
    </subcellularLocation>
</comment>
<evidence type="ECO:0000256" key="2">
    <source>
        <dbReference type="ARBA" id="ARBA00022475"/>
    </source>
</evidence>
<dbReference type="Gene3D" id="1.10.287.70">
    <property type="match status" value="1"/>
</dbReference>
<protein>
    <recommendedName>
        <fullName evidence="11">Ionotropic receptor</fullName>
    </recommendedName>
</protein>
<dbReference type="AlphaFoldDB" id="A0A9P0CE85"/>
<keyword evidence="10" id="KW-1185">Reference proteome</keyword>
<evidence type="ECO:0000256" key="5">
    <source>
        <dbReference type="ARBA" id="ARBA00023136"/>
    </source>
</evidence>
<keyword evidence="3 8" id="KW-0812">Transmembrane</keyword>
<evidence type="ECO:0000256" key="7">
    <source>
        <dbReference type="ARBA" id="ARBA00023180"/>
    </source>
</evidence>
<dbReference type="Proteomes" id="UP001152759">
    <property type="component" value="Chromosome 4"/>
</dbReference>
<keyword evidence="2" id="KW-1003">Cell membrane</keyword>
<evidence type="ECO:0000256" key="6">
    <source>
        <dbReference type="ARBA" id="ARBA00023170"/>
    </source>
</evidence>
<sequence>MEYFTGASGENYFDFSWRNMNGAPLVSYILDSNANVLEIRTGYALWSNIIFYVLGDFAKHRSAVDVVISVPDFDIMPDTGLALWSDASLILTEMNARLRWDDVKFRPTVATDHGSVCIFVPRRGFKPPYLAVLKSFSPTVWVCILVTIAVSLTVHHYHTSLQLRQPRLYTEAELTQYENLSSFLTIYRYFLGVAQPRLLLGRPTSGKILFCVFIFSALILTTLLQSRMVTLTSHQPRFADVDTMEDLKDSGHLVQTAQRSQDFRFLTADATFNWLLERLSDSFYFSSEVLSSEWIYNINYTLGYSHPLNNKTVELIRLSKSSAVKNIRAAMKSDAFASIRPSQMEGRRWFFPVDMEEYCEYHCIEECLITYPHLYLAPSHTFAFAEFNAFLNKYFEAGILVNFKRNFLRDFDADLPSISIEDSAYWRPSSIKDIQIALICFIGGLLLSSVVFLCEIALKF</sequence>
<organism evidence="9 10">
    <name type="scientific">Bemisia tabaci</name>
    <name type="common">Sweetpotato whitefly</name>
    <name type="synonym">Aleurodes tabaci</name>
    <dbReference type="NCBI Taxonomy" id="7038"/>
    <lineage>
        <taxon>Eukaryota</taxon>
        <taxon>Metazoa</taxon>
        <taxon>Ecdysozoa</taxon>
        <taxon>Arthropoda</taxon>
        <taxon>Hexapoda</taxon>
        <taxon>Insecta</taxon>
        <taxon>Pterygota</taxon>
        <taxon>Neoptera</taxon>
        <taxon>Paraneoptera</taxon>
        <taxon>Hemiptera</taxon>
        <taxon>Sternorrhyncha</taxon>
        <taxon>Aleyrodoidea</taxon>
        <taxon>Aleyrodidae</taxon>
        <taxon>Aleyrodinae</taxon>
        <taxon>Bemisia</taxon>
    </lineage>
</organism>
<dbReference type="GO" id="GO:0005886">
    <property type="term" value="C:plasma membrane"/>
    <property type="evidence" value="ECO:0007669"/>
    <property type="project" value="UniProtKB-SubCell"/>
</dbReference>
<evidence type="ECO:0000256" key="4">
    <source>
        <dbReference type="ARBA" id="ARBA00022989"/>
    </source>
</evidence>
<keyword evidence="4 8" id="KW-1133">Transmembrane helix</keyword>
<feature type="transmembrane region" description="Helical" evidence="8">
    <location>
        <begin position="131"/>
        <end position="154"/>
    </location>
</feature>
<reference evidence="9" key="1">
    <citation type="submission" date="2021-12" db="EMBL/GenBank/DDBJ databases">
        <authorList>
            <person name="King R."/>
        </authorList>
    </citation>
    <scope>NUCLEOTIDE SEQUENCE</scope>
</reference>
<evidence type="ECO:0008006" key="11">
    <source>
        <dbReference type="Google" id="ProtNLM"/>
    </source>
</evidence>
<keyword evidence="6" id="KW-0675">Receptor</keyword>
<feature type="transmembrane region" description="Helical" evidence="8">
    <location>
        <begin position="206"/>
        <end position="224"/>
    </location>
</feature>
<dbReference type="PANTHER" id="PTHR42643:SF38">
    <property type="entry name" value="IONOTROPIC RECEPTOR 100A"/>
    <property type="match status" value="1"/>
</dbReference>